<comment type="caution">
    <text evidence="2">The sequence shown here is derived from an EMBL/GenBank/DDBJ whole genome shotgun (WGS) entry which is preliminary data.</text>
</comment>
<sequence length="300" mass="33321">MPPDNVKRAHTILVPKLAVDASARLADDSDLFDAVLVPIVSTLTPCDDCDNVVHVQDGYVTLVASQPLAAGDEVWLVYRMMCTITWVHLAQVQFHLGANSLAVYMLNHGFAPSKPSPLDVVAIGLQVEASDPLLVFKNQILAMMNTTMDESYTPAYGTARDTILSSMLPSMRAKVLAANEMDRVQRVLDGDIVSYVGTASNLSFWPHMSKSTTRLRNEHAVCRALYQTVQTMLRQFATPPDQVDQAVRRNDLPPRTKDLLRTVQVEQHVLLATQDAIRFHWDQLLVDDSILAHVSKHQTP</sequence>
<evidence type="ECO:0000313" key="2">
    <source>
        <dbReference type="EMBL" id="RHY28772.1"/>
    </source>
</evidence>
<evidence type="ECO:0000259" key="1">
    <source>
        <dbReference type="Pfam" id="PF09273"/>
    </source>
</evidence>
<dbReference type="SUPFAM" id="SSF81822">
    <property type="entry name" value="RuBisCo LSMT C-terminal, substrate-binding domain"/>
    <property type="match status" value="1"/>
</dbReference>
<dbReference type="Pfam" id="PF09273">
    <property type="entry name" value="Rubis-subs-bind"/>
    <property type="match status" value="1"/>
</dbReference>
<proteinExistence type="predicted"/>
<name>A0A3R6ZP53_9STRA</name>
<dbReference type="AlphaFoldDB" id="A0A3R6ZP53"/>
<feature type="domain" description="Rubisco LSMT substrate-binding" evidence="1">
    <location>
        <begin position="129"/>
        <end position="269"/>
    </location>
</feature>
<dbReference type="Gene3D" id="3.90.1420.10">
    <property type="entry name" value="Rubisco LSMT, substrate-binding domain"/>
    <property type="match status" value="1"/>
</dbReference>
<dbReference type="EMBL" id="QUSY01000529">
    <property type="protein sequence ID" value="RHY28772.1"/>
    <property type="molecule type" value="Genomic_DNA"/>
</dbReference>
<dbReference type="InterPro" id="IPR015353">
    <property type="entry name" value="Rubisco_LSMT_subst-bd"/>
</dbReference>
<organism evidence="2 3">
    <name type="scientific">Aphanomyces invadans</name>
    <dbReference type="NCBI Taxonomy" id="157072"/>
    <lineage>
        <taxon>Eukaryota</taxon>
        <taxon>Sar</taxon>
        <taxon>Stramenopiles</taxon>
        <taxon>Oomycota</taxon>
        <taxon>Saprolegniomycetes</taxon>
        <taxon>Saprolegniales</taxon>
        <taxon>Verrucalvaceae</taxon>
        <taxon>Aphanomyces</taxon>
    </lineage>
</organism>
<dbReference type="Proteomes" id="UP000285060">
    <property type="component" value="Unassembled WGS sequence"/>
</dbReference>
<accession>A0A3R6ZP53</accession>
<protein>
    <recommendedName>
        <fullName evidence="1">Rubisco LSMT substrate-binding domain-containing protein</fullName>
    </recommendedName>
</protein>
<reference evidence="2 3" key="1">
    <citation type="submission" date="2018-08" db="EMBL/GenBank/DDBJ databases">
        <title>Aphanomyces genome sequencing and annotation.</title>
        <authorList>
            <person name="Minardi D."/>
            <person name="Oidtmann B."/>
            <person name="Van Der Giezen M."/>
            <person name="Studholme D.J."/>
        </authorList>
    </citation>
    <scope>NUCLEOTIDE SEQUENCE [LARGE SCALE GENOMIC DNA]</scope>
    <source>
        <strain evidence="2 3">NJM0002</strain>
    </source>
</reference>
<keyword evidence="3" id="KW-1185">Reference proteome</keyword>
<gene>
    <name evidence="2" type="ORF">DYB32_005718</name>
</gene>
<evidence type="ECO:0000313" key="3">
    <source>
        <dbReference type="Proteomes" id="UP000285060"/>
    </source>
</evidence>
<dbReference type="VEuPathDB" id="FungiDB:H310_08855"/>
<dbReference type="InterPro" id="IPR036464">
    <property type="entry name" value="Rubisco_LSMT_subst-bd_sf"/>
</dbReference>